<reference evidence="1 2" key="1">
    <citation type="journal article" date="2021" name="BMC Genomics">
        <title>Telomere-to-telomere genome assembly of asparaginase-producing Trichoderma simmonsii.</title>
        <authorList>
            <person name="Chung D."/>
            <person name="Kwon Y.M."/>
            <person name="Yang Y."/>
        </authorList>
    </citation>
    <scope>NUCLEOTIDE SEQUENCE [LARGE SCALE GENOMIC DNA]</scope>
    <source>
        <strain evidence="1 2">GH-Sj1</strain>
    </source>
</reference>
<dbReference type="Proteomes" id="UP000826661">
    <property type="component" value="Chromosome II"/>
</dbReference>
<sequence>MADVTKVVASPTARTAYQRCMALAQHFSHVPKLRTFHLLQTPRFTTNKPQRLQHDSPAFPEAPYDLESFGSIAGLGLCLCTALVPWTDTYAPLTSDGPNNKGGLSTPSFSNQSDTLYFVSL</sequence>
<name>A0A8G0L5I0_9HYPO</name>
<accession>A0A8G0L5I0</accession>
<proteinExistence type="predicted"/>
<dbReference type="AlphaFoldDB" id="A0A8G0L5I0"/>
<gene>
    <name evidence="1" type="ORF">H0G86_003432</name>
</gene>
<evidence type="ECO:0000313" key="1">
    <source>
        <dbReference type="EMBL" id="QYS96171.1"/>
    </source>
</evidence>
<evidence type="ECO:0000313" key="2">
    <source>
        <dbReference type="Proteomes" id="UP000826661"/>
    </source>
</evidence>
<keyword evidence="2" id="KW-1185">Reference proteome</keyword>
<dbReference type="EMBL" id="CP075865">
    <property type="protein sequence ID" value="QYS96171.1"/>
    <property type="molecule type" value="Genomic_DNA"/>
</dbReference>
<protein>
    <submittedName>
        <fullName evidence="1">Uncharacterized protein</fullName>
    </submittedName>
</protein>
<organism evidence="1 2">
    <name type="scientific">Trichoderma simmonsii</name>
    <dbReference type="NCBI Taxonomy" id="1491479"/>
    <lineage>
        <taxon>Eukaryota</taxon>
        <taxon>Fungi</taxon>
        <taxon>Dikarya</taxon>
        <taxon>Ascomycota</taxon>
        <taxon>Pezizomycotina</taxon>
        <taxon>Sordariomycetes</taxon>
        <taxon>Hypocreomycetidae</taxon>
        <taxon>Hypocreales</taxon>
        <taxon>Hypocreaceae</taxon>
        <taxon>Trichoderma</taxon>
    </lineage>
</organism>